<feature type="domain" description="Resolvase/invertase-type recombinase catalytic" evidence="3">
    <location>
        <begin position="1"/>
        <end position="141"/>
    </location>
</feature>
<dbReference type="GO" id="GO:0000150">
    <property type="term" value="F:DNA strand exchange activity"/>
    <property type="evidence" value="ECO:0007669"/>
    <property type="project" value="InterPro"/>
</dbReference>
<dbReference type="Gene3D" id="3.40.50.1390">
    <property type="entry name" value="Resolvase, N-terminal catalytic domain"/>
    <property type="match status" value="1"/>
</dbReference>
<dbReference type="PANTHER" id="PTHR30461">
    <property type="entry name" value="DNA-INVERTASE FROM LAMBDOID PROPHAGE"/>
    <property type="match status" value="1"/>
</dbReference>
<dbReference type="SMART" id="SM00857">
    <property type="entry name" value="Resolvase"/>
    <property type="match status" value="1"/>
</dbReference>
<keyword evidence="1" id="KW-0238">DNA-binding</keyword>
<dbReference type="CDD" id="cd03768">
    <property type="entry name" value="SR_ResInv"/>
    <property type="match status" value="1"/>
</dbReference>
<dbReference type="Proteomes" id="UP000651482">
    <property type="component" value="Unassembled WGS sequence"/>
</dbReference>
<evidence type="ECO:0000259" key="3">
    <source>
        <dbReference type="PROSITE" id="PS51736"/>
    </source>
</evidence>
<evidence type="ECO:0000313" key="5">
    <source>
        <dbReference type="Proteomes" id="UP000651482"/>
    </source>
</evidence>
<dbReference type="AlphaFoldDB" id="A0A926HMH0"/>
<comment type="caution">
    <text evidence="4">The sequence shown here is derived from an EMBL/GenBank/DDBJ whole genome shotgun (WGS) entry which is preliminary data.</text>
</comment>
<dbReference type="PROSITE" id="PS51736">
    <property type="entry name" value="RECOMBINASES_3"/>
    <property type="match status" value="1"/>
</dbReference>
<protein>
    <submittedName>
        <fullName evidence="4">Recombinase family protein</fullName>
    </submittedName>
</protein>
<dbReference type="PANTHER" id="PTHR30461:SF2">
    <property type="entry name" value="SERINE RECOMBINASE PINE-RELATED"/>
    <property type="match status" value="1"/>
</dbReference>
<dbReference type="InterPro" id="IPR050639">
    <property type="entry name" value="SSR_resolvase"/>
</dbReference>
<name>A0A926HMH0_9FIRM</name>
<proteinExistence type="predicted"/>
<evidence type="ECO:0000256" key="2">
    <source>
        <dbReference type="ARBA" id="ARBA00023172"/>
    </source>
</evidence>
<dbReference type="RefSeq" id="WP_249318483.1">
    <property type="nucleotide sequence ID" value="NZ_JACRSN010000004.1"/>
</dbReference>
<keyword evidence="2" id="KW-0233">DNA recombination</keyword>
<evidence type="ECO:0000313" key="4">
    <source>
        <dbReference type="EMBL" id="MBC8533132.1"/>
    </source>
</evidence>
<gene>
    <name evidence="4" type="ORF">IAG03_03755</name>
</gene>
<accession>A0A926HMH0</accession>
<dbReference type="SUPFAM" id="SSF53041">
    <property type="entry name" value="Resolvase-like"/>
    <property type="match status" value="1"/>
</dbReference>
<sequence length="194" mass="22224">MRWGYGRVSPKGQRLYGMSLEDQLEKLLAQGIDQEHILLDTYTGTKIDRPKFNEVLSKLKPGDELVVCKLDRFARTAPEGAMLVRDLVERGVKVNILNMGVADNTPMGKVMVTVMLAFAEYERDMIVERTSMGKAMKREHDPDWREGRKSKEIDNEQFEKLAQKQKDGLITVANCCRELGISRSTWYDRVRKVG</sequence>
<dbReference type="Pfam" id="PF00239">
    <property type="entry name" value="Resolvase"/>
    <property type="match status" value="1"/>
</dbReference>
<dbReference type="InterPro" id="IPR036162">
    <property type="entry name" value="Resolvase-like_N_sf"/>
</dbReference>
<organism evidence="4 5">
    <name type="scientific">Yeguia hominis</name>
    <dbReference type="NCBI Taxonomy" id="2763662"/>
    <lineage>
        <taxon>Bacteria</taxon>
        <taxon>Bacillati</taxon>
        <taxon>Bacillota</taxon>
        <taxon>Clostridia</taxon>
        <taxon>Eubacteriales</taxon>
        <taxon>Yeguiaceae</taxon>
        <taxon>Yeguia</taxon>
    </lineage>
</organism>
<evidence type="ECO:0000256" key="1">
    <source>
        <dbReference type="ARBA" id="ARBA00023125"/>
    </source>
</evidence>
<dbReference type="InterPro" id="IPR006119">
    <property type="entry name" value="Resolv_N"/>
</dbReference>
<dbReference type="EMBL" id="JACRSN010000004">
    <property type="protein sequence ID" value="MBC8533132.1"/>
    <property type="molecule type" value="Genomic_DNA"/>
</dbReference>
<reference evidence="4" key="1">
    <citation type="submission" date="2020-08" db="EMBL/GenBank/DDBJ databases">
        <title>Genome public.</title>
        <authorList>
            <person name="Liu C."/>
            <person name="Sun Q."/>
        </authorList>
    </citation>
    <scope>NUCLEOTIDE SEQUENCE</scope>
    <source>
        <strain evidence="4">NSJ-40</strain>
    </source>
</reference>
<keyword evidence="5" id="KW-1185">Reference proteome</keyword>
<dbReference type="GO" id="GO:0003677">
    <property type="term" value="F:DNA binding"/>
    <property type="evidence" value="ECO:0007669"/>
    <property type="project" value="UniProtKB-KW"/>
</dbReference>